<dbReference type="Pfam" id="PF09604">
    <property type="entry name" value="Potass_KdpF"/>
    <property type="match status" value="1"/>
</dbReference>
<dbReference type="GO" id="GO:0005886">
    <property type="term" value="C:plasma membrane"/>
    <property type="evidence" value="ECO:0007669"/>
    <property type="project" value="InterPro"/>
</dbReference>
<gene>
    <name evidence="2" type="primary">kdpF</name>
    <name evidence="2" type="ORF">OINT_2000863</name>
</gene>
<evidence type="ECO:0000256" key="1">
    <source>
        <dbReference type="SAM" id="Phobius"/>
    </source>
</evidence>
<dbReference type="EC" id="3.2.1.26" evidence="2"/>
<dbReference type="AlphaFoldDB" id="C4WLZ3"/>
<keyword evidence="1" id="KW-1133">Transmembrane helix</keyword>
<dbReference type="GO" id="GO:0008556">
    <property type="term" value="F:P-type potassium transmembrane transporter activity"/>
    <property type="evidence" value="ECO:0007669"/>
    <property type="project" value="InterPro"/>
</dbReference>
<keyword evidence="2" id="KW-0326">Glycosidase</keyword>
<sequence length="33" mass="3834">MRQVMMIEYIAGALVAVFIAAYLLYALLRPERF</sequence>
<keyword evidence="2" id="KW-0378">Hydrolase</keyword>
<keyword evidence="1" id="KW-0472">Membrane</keyword>
<dbReference type="Proteomes" id="UP000004386">
    <property type="component" value="Unassembled WGS sequence"/>
</dbReference>
<proteinExistence type="predicted"/>
<protein>
    <submittedName>
        <fullName evidence="2">K+-transporting ATPase, F subunit</fullName>
        <ecNumber evidence="2">3.2.1.26</ecNumber>
    </submittedName>
</protein>
<reference evidence="2 3" key="1">
    <citation type="submission" date="2009-05" db="EMBL/GenBank/DDBJ databases">
        <authorList>
            <person name="Setubal J.C."/>
            <person name="Boyle S."/>
            <person name="Crasta O.R."/>
            <person name="Gillespie J.J."/>
            <person name="Kenyon R.W."/>
            <person name="Lu J."/>
            <person name="Mane S."/>
            <person name="Nagrani S."/>
            <person name="Shallom J.M."/>
            <person name="Shallom S."/>
            <person name="Shukla M."/>
            <person name="Snyder E.E."/>
            <person name="Sobral B.W."/>
            <person name="Wattam A.R."/>
            <person name="Will R."/>
            <person name="Williams K."/>
            <person name="Yoo H."/>
            <person name="Munk C."/>
            <person name="Tapia R."/>
            <person name="Green L."/>
            <person name="Rogers Y."/>
            <person name="Detter J.C."/>
            <person name="Bruce D."/>
            <person name="Brettin T.S."/>
            <person name="Tsolis R."/>
        </authorList>
    </citation>
    <scope>NUCLEOTIDE SEQUENCE [LARGE SCALE GENOMIC DNA]</scope>
    <source>
        <strain evidence="2 3">LMG 3301</strain>
    </source>
</reference>
<evidence type="ECO:0000313" key="3">
    <source>
        <dbReference type="Proteomes" id="UP000004386"/>
    </source>
</evidence>
<feature type="transmembrane region" description="Helical" evidence="1">
    <location>
        <begin position="6"/>
        <end position="28"/>
    </location>
</feature>
<evidence type="ECO:0000313" key="2">
    <source>
        <dbReference type="EMBL" id="EEQ93693.1"/>
    </source>
</evidence>
<comment type="caution">
    <text evidence="2">The sequence shown here is derived from an EMBL/GenBank/DDBJ whole genome shotgun (WGS) entry which is preliminary data.</text>
</comment>
<keyword evidence="1" id="KW-0812">Transmembrane</keyword>
<dbReference type="HOGENOM" id="CLU_202373_6_0_5"/>
<dbReference type="GO" id="GO:0004564">
    <property type="term" value="F:beta-fructofuranosidase activity"/>
    <property type="evidence" value="ECO:0007669"/>
    <property type="project" value="UniProtKB-EC"/>
</dbReference>
<dbReference type="EMBL" id="ACQA01000002">
    <property type="protein sequence ID" value="EEQ93693.1"/>
    <property type="molecule type" value="Genomic_DNA"/>
</dbReference>
<organism evidence="2 3">
    <name type="scientific">Brucella intermedia LMG 3301</name>
    <dbReference type="NCBI Taxonomy" id="641118"/>
    <lineage>
        <taxon>Bacteria</taxon>
        <taxon>Pseudomonadati</taxon>
        <taxon>Pseudomonadota</taxon>
        <taxon>Alphaproteobacteria</taxon>
        <taxon>Hyphomicrobiales</taxon>
        <taxon>Brucellaceae</taxon>
        <taxon>Brucella/Ochrobactrum group</taxon>
        <taxon>Brucella</taxon>
    </lineage>
</organism>
<dbReference type="InterPro" id="IPR011726">
    <property type="entry name" value="KdpF"/>
</dbReference>
<name>C4WLZ3_9HYPH</name>
<accession>C4WLZ3</accession>
<dbReference type="NCBIfam" id="TIGR02115">
    <property type="entry name" value="potass_kdpF"/>
    <property type="match status" value="1"/>
</dbReference>